<evidence type="ECO:0000259" key="4">
    <source>
        <dbReference type="Pfam" id="PF00155"/>
    </source>
</evidence>
<proteinExistence type="inferred from homology"/>
<dbReference type="CDD" id="cd00609">
    <property type="entry name" value="AAT_like"/>
    <property type="match status" value="1"/>
</dbReference>
<dbReference type="PANTHER" id="PTHR43510:SF1">
    <property type="entry name" value="AMINOTRANSFERASE FUNCTION, HYPOTHETICAL (EUROFUNG)"/>
    <property type="match status" value="1"/>
</dbReference>
<dbReference type="Gene3D" id="3.90.1150.10">
    <property type="entry name" value="Aspartate Aminotransferase, domain 1"/>
    <property type="match status" value="1"/>
</dbReference>
<evidence type="ECO:0000313" key="6">
    <source>
        <dbReference type="Proteomes" id="UP000053039"/>
    </source>
</evidence>
<dbReference type="Pfam" id="PF00155">
    <property type="entry name" value="Aminotran_1_2"/>
    <property type="match status" value="1"/>
</dbReference>
<dbReference type="InterPro" id="IPR015424">
    <property type="entry name" value="PyrdxlP-dep_Trfase"/>
</dbReference>
<comment type="caution">
    <text evidence="5">The sequence shown here is derived from an EMBL/GenBank/DDBJ whole genome shotgun (WGS) entry which is preliminary data.</text>
</comment>
<dbReference type="InterPro" id="IPR023965">
    <property type="entry name" value="Capreomycidine_synthase"/>
</dbReference>
<gene>
    <name evidence="5" type="ORF">AQI94_41850</name>
</gene>
<evidence type="ECO:0000313" key="5">
    <source>
        <dbReference type="EMBL" id="KUM82475.1"/>
    </source>
</evidence>
<dbReference type="PANTHER" id="PTHR43510">
    <property type="entry name" value="AMINOTRANSFERASE FUNCTION, HYPOTHETICAL (EUROFUNG)"/>
    <property type="match status" value="1"/>
</dbReference>
<dbReference type="Proteomes" id="UP000053039">
    <property type="component" value="Unassembled WGS sequence"/>
</dbReference>
<dbReference type="InterPro" id="IPR001917">
    <property type="entry name" value="Aminotrans_II_pyridoxalP_BS"/>
</dbReference>
<dbReference type="AlphaFoldDB" id="A0A124H8G8"/>
<dbReference type="EMBL" id="LMWM01000054">
    <property type="protein sequence ID" value="KUM82475.1"/>
    <property type="molecule type" value="Genomic_DNA"/>
</dbReference>
<name>A0A124H8G8_9ACTN</name>
<dbReference type="Gene3D" id="3.40.640.10">
    <property type="entry name" value="Type I PLP-dependent aspartate aminotransferase-like (Major domain)"/>
    <property type="match status" value="1"/>
</dbReference>
<sequence>MRLRSAPLEDWLRDYYFTAEIDISSSGVHSYSMAELRALTGLRHADVDRLVFDDGYSLGAPEVRAAVARHVGGVEPDHVMTTSGSGEAISLVLSALLQAGDEVVVVEPGYHLLSEYATALGCRISTWWLDPERDWRPDLDELASLVTPRTRAIIVNFPQNPTGATLTETELHRLLAIADGVGAYVLWDGAFTDLTYDAPPLPSAPALYDRAVGFGTFSKAFGLPGLRFGWCVAPPALLTECVRIRDYTTLHVSPLVELMALGVLDNAQAFIRPRLEQAAAGRATLLEWAAAHPDLVSLAAPAGGVTAFPRLKGLGDTDEFCDELFQKRGVLVIPGSCFGHPQHVRVGFGGRAEQLTEGLDRLADALTQARR</sequence>
<organism evidence="5 6">
    <name type="scientific">Streptomyces pseudovenezuelae</name>
    <dbReference type="NCBI Taxonomy" id="67350"/>
    <lineage>
        <taxon>Bacteria</taxon>
        <taxon>Bacillati</taxon>
        <taxon>Actinomycetota</taxon>
        <taxon>Actinomycetes</taxon>
        <taxon>Kitasatosporales</taxon>
        <taxon>Streptomycetaceae</taxon>
        <taxon>Streptomyces</taxon>
        <taxon>Streptomyces aurantiacus group</taxon>
    </lineage>
</organism>
<dbReference type="InterPro" id="IPR015422">
    <property type="entry name" value="PyrdxlP-dep_Trfase_small"/>
</dbReference>
<dbReference type="SUPFAM" id="SSF53383">
    <property type="entry name" value="PLP-dependent transferases"/>
    <property type="match status" value="1"/>
</dbReference>
<evidence type="ECO:0000256" key="3">
    <source>
        <dbReference type="RuleBase" id="RU003693"/>
    </source>
</evidence>
<dbReference type="NCBIfam" id="TIGR03947">
    <property type="entry name" value="viomycin_VioD"/>
    <property type="match status" value="1"/>
</dbReference>
<dbReference type="GO" id="GO:0016740">
    <property type="term" value="F:transferase activity"/>
    <property type="evidence" value="ECO:0007669"/>
    <property type="project" value="InterPro"/>
</dbReference>
<dbReference type="RefSeq" id="WP_031059646.1">
    <property type="nucleotide sequence ID" value="NZ_JBIBHV010000018.1"/>
</dbReference>
<dbReference type="GO" id="GO:0030170">
    <property type="term" value="F:pyridoxal phosphate binding"/>
    <property type="evidence" value="ECO:0007669"/>
    <property type="project" value="InterPro"/>
</dbReference>
<dbReference type="InterPro" id="IPR004839">
    <property type="entry name" value="Aminotransferase_I/II_large"/>
</dbReference>
<keyword evidence="2 3" id="KW-0663">Pyridoxal phosphate</keyword>
<evidence type="ECO:0000256" key="2">
    <source>
        <dbReference type="ARBA" id="ARBA00022898"/>
    </source>
</evidence>
<accession>A0A124H8G8</accession>
<feature type="domain" description="Aminotransferase class I/classII large" evidence="4">
    <location>
        <begin position="58"/>
        <end position="362"/>
    </location>
</feature>
<protein>
    <recommendedName>
        <fullName evidence="4">Aminotransferase class I/classII large domain-containing protein</fullName>
    </recommendedName>
</protein>
<evidence type="ECO:0000256" key="1">
    <source>
        <dbReference type="ARBA" id="ARBA00001933"/>
    </source>
</evidence>
<dbReference type="PROSITE" id="PS00599">
    <property type="entry name" value="AA_TRANSFER_CLASS_2"/>
    <property type="match status" value="1"/>
</dbReference>
<dbReference type="InterPro" id="IPR015421">
    <property type="entry name" value="PyrdxlP-dep_Trfase_major"/>
</dbReference>
<comment type="cofactor">
    <cofactor evidence="1 3">
        <name>pyridoxal 5'-phosphate</name>
        <dbReference type="ChEBI" id="CHEBI:597326"/>
    </cofactor>
</comment>
<comment type="similarity">
    <text evidence="3">Belongs to the class-II pyridoxal-phosphate-dependent aminotransferase family.</text>
</comment>
<reference evidence="5 6" key="1">
    <citation type="submission" date="2015-10" db="EMBL/GenBank/DDBJ databases">
        <title>Draft genome sequence of Streptomyces pseudovenezuelae DSM 40212, type strain for the species Streptomyces pseudovenezuelae.</title>
        <authorList>
            <person name="Ruckert C."/>
            <person name="Winkler A."/>
            <person name="Kalinowski J."/>
            <person name="Kampfer P."/>
            <person name="Glaeser S."/>
        </authorList>
    </citation>
    <scope>NUCLEOTIDE SEQUENCE [LARGE SCALE GENOMIC DNA]</scope>
    <source>
        <strain evidence="5 6">DSM 40212</strain>
    </source>
</reference>
<dbReference type="OrthoDB" id="9763453at2"/>